<dbReference type="STRING" id="1805282.AUJ44_02575"/>
<keyword evidence="1" id="KW-1133">Transmembrane helix</keyword>
<evidence type="ECO:0000313" key="3">
    <source>
        <dbReference type="Proteomes" id="UP000183206"/>
    </source>
</evidence>
<reference evidence="2 3" key="1">
    <citation type="journal article" date="2016" name="Environ. Microbiol.">
        <title>Genomic resolution of a cold subsurface aquifer community provides metabolic insights for novel microbes adapted to high CO concentrations.</title>
        <authorList>
            <person name="Probst A.J."/>
            <person name="Castelle C.J."/>
            <person name="Singh A."/>
            <person name="Brown C.T."/>
            <person name="Anantharaman K."/>
            <person name="Sharon I."/>
            <person name="Hug L.A."/>
            <person name="Burstein D."/>
            <person name="Emerson J.B."/>
            <person name="Thomas B.C."/>
            <person name="Banfield J.F."/>
        </authorList>
    </citation>
    <scope>NUCLEOTIDE SEQUENCE [LARGE SCALE GENOMIC DNA]</scope>
    <source>
        <strain evidence="2">CG1_02_47_685</strain>
    </source>
</reference>
<proteinExistence type="predicted"/>
<evidence type="ECO:0000256" key="1">
    <source>
        <dbReference type="SAM" id="Phobius"/>
    </source>
</evidence>
<comment type="caution">
    <text evidence="2">The sequence shown here is derived from an EMBL/GenBank/DDBJ whole genome shotgun (WGS) entry which is preliminary data.</text>
</comment>
<dbReference type="EMBL" id="MNVO01000042">
    <property type="protein sequence ID" value="OIO32344.1"/>
    <property type="molecule type" value="Genomic_DNA"/>
</dbReference>
<protein>
    <submittedName>
        <fullName evidence="2">Uncharacterized protein</fullName>
    </submittedName>
</protein>
<evidence type="ECO:0000313" key="2">
    <source>
        <dbReference type="EMBL" id="OIO32344.1"/>
    </source>
</evidence>
<gene>
    <name evidence="2" type="ORF">AUJ44_02575</name>
</gene>
<dbReference type="AlphaFoldDB" id="A0A1J4V8I3"/>
<name>A0A1J4V8I3_9BACT</name>
<accession>A0A1J4V8I3</accession>
<sequence length="100" mass="11434">MERIEFNEESNDMAQPFDVQKTPTLVRWVLKTGIVKNERQANYVLLMVVAVLFAITAVAYMNILNPSAGVGEPMYLEDIPQDIRDQLPPEMIQEIPSRNQ</sequence>
<feature type="transmembrane region" description="Helical" evidence="1">
    <location>
        <begin position="43"/>
        <end position="63"/>
    </location>
</feature>
<keyword evidence="1" id="KW-0472">Membrane</keyword>
<dbReference type="Proteomes" id="UP000183206">
    <property type="component" value="Unassembled WGS sequence"/>
</dbReference>
<keyword evidence="1" id="KW-0812">Transmembrane</keyword>
<organism evidence="2 3">
    <name type="scientific">Candidatus Nomurabacteria bacterium CG1_02_47_685</name>
    <dbReference type="NCBI Taxonomy" id="1805282"/>
    <lineage>
        <taxon>Bacteria</taxon>
        <taxon>Candidatus Nomuraibacteriota</taxon>
    </lineage>
</organism>